<evidence type="ECO:0000256" key="2">
    <source>
        <dbReference type="ARBA" id="ARBA00048488"/>
    </source>
</evidence>
<reference evidence="6" key="1">
    <citation type="journal article" date="2019" name="Int. J. Syst. Evol. Microbiol.">
        <title>The Global Catalogue of Microorganisms (GCM) 10K type strain sequencing project: providing services to taxonomists for standard genome sequencing and annotation.</title>
        <authorList>
            <consortium name="The Broad Institute Genomics Platform"/>
            <consortium name="The Broad Institute Genome Sequencing Center for Infectious Disease"/>
            <person name="Wu L."/>
            <person name="Ma J."/>
        </authorList>
    </citation>
    <scope>NUCLEOTIDE SEQUENCE [LARGE SCALE GENOMIC DNA]</scope>
    <source>
        <strain evidence="6">JCM 4087</strain>
    </source>
</reference>
<dbReference type="RefSeq" id="WP_263340294.1">
    <property type="nucleotide sequence ID" value="NZ_JAGSYH010000005.1"/>
</dbReference>
<dbReference type="SUPFAM" id="SSF51316">
    <property type="entry name" value="Mss4-like"/>
    <property type="match status" value="1"/>
</dbReference>
<feature type="binding site" evidence="3">
    <location>
        <position position="112"/>
    </location>
    <ligand>
        <name>Zn(2+)</name>
        <dbReference type="ChEBI" id="CHEBI:29105"/>
    </ligand>
</feature>
<dbReference type="NCBIfam" id="TIGR00357">
    <property type="entry name" value="peptide-methionine (R)-S-oxide reductase MsrB"/>
    <property type="match status" value="1"/>
</dbReference>
<dbReference type="HAMAP" id="MF_01400">
    <property type="entry name" value="MsrB"/>
    <property type="match status" value="1"/>
</dbReference>
<evidence type="ECO:0000313" key="5">
    <source>
        <dbReference type="EMBL" id="MFC5863537.1"/>
    </source>
</evidence>
<dbReference type="Proteomes" id="UP001596091">
    <property type="component" value="Unassembled WGS sequence"/>
</dbReference>
<comment type="catalytic activity">
    <reaction evidence="2 3">
        <text>L-methionyl-[protein] + [thioredoxin]-disulfide + H2O = L-methionyl-(R)-S-oxide-[protein] + [thioredoxin]-dithiol</text>
        <dbReference type="Rhea" id="RHEA:24164"/>
        <dbReference type="Rhea" id="RHEA-COMP:10698"/>
        <dbReference type="Rhea" id="RHEA-COMP:10700"/>
        <dbReference type="Rhea" id="RHEA-COMP:12313"/>
        <dbReference type="Rhea" id="RHEA-COMP:12314"/>
        <dbReference type="ChEBI" id="CHEBI:15377"/>
        <dbReference type="ChEBI" id="CHEBI:16044"/>
        <dbReference type="ChEBI" id="CHEBI:29950"/>
        <dbReference type="ChEBI" id="CHEBI:45764"/>
        <dbReference type="ChEBI" id="CHEBI:50058"/>
        <dbReference type="EC" id="1.8.4.12"/>
    </reaction>
</comment>
<keyword evidence="6" id="KW-1185">Reference proteome</keyword>
<dbReference type="InterPro" id="IPR011057">
    <property type="entry name" value="Mss4-like_sf"/>
</dbReference>
<dbReference type="PANTHER" id="PTHR10173:SF52">
    <property type="entry name" value="METHIONINE-R-SULFOXIDE REDUCTASE B1"/>
    <property type="match status" value="1"/>
</dbReference>
<evidence type="ECO:0000259" key="4">
    <source>
        <dbReference type="PROSITE" id="PS51790"/>
    </source>
</evidence>
<comment type="similarity">
    <text evidence="3">Belongs to the MsrB Met sulfoxide reductase family.</text>
</comment>
<keyword evidence="1 3" id="KW-0560">Oxidoreductase</keyword>
<proteinExistence type="inferred from homology"/>
<evidence type="ECO:0000313" key="6">
    <source>
        <dbReference type="Proteomes" id="UP001596091"/>
    </source>
</evidence>
<name>A0ABW1EI97_9BACT</name>
<dbReference type="InterPro" id="IPR002579">
    <property type="entry name" value="Met_Sox_Rdtase_MsrB_dom"/>
</dbReference>
<dbReference type="Gene3D" id="2.170.150.20">
    <property type="entry name" value="Peptide methionine sulfoxide reductase"/>
    <property type="match status" value="1"/>
</dbReference>
<dbReference type="PROSITE" id="PS51790">
    <property type="entry name" value="MSRB"/>
    <property type="match status" value="1"/>
</dbReference>
<evidence type="ECO:0000256" key="1">
    <source>
        <dbReference type="ARBA" id="ARBA00023002"/>
    </source>
</evidence>
<feature type="binding site" evidence="3">
    <location>
        <position position="161"/>
    </location>
    <ligand>
        <name>Zn(2+)</name>
        <dbReference type="ChEBI" id="CHEBI:29105"/>
    </ligand>
</feature>
<comment type="cofactor">
    <cofactor evidence="3">
        <name>Zn(2+)</name>
        <dbReference type="ChEBI" id="CHEBI:29105"/>
    </cofactor>
    <text evidence="3">Binds 1 zinc ion per subunit. The zinc ion is important for the structural integrity of the protein.</text>
</comment>
<feature type="binding site" evidence="3">
    <location>
        <position position="164"/>
    </location>
    <ligand>
        <name>Zn(2+)</name>
        <dbReference type="ChEBI" id="CHEBI:29105"/>
    </ligand>
</feature>
<dbReference type="InterPro" id="IPR028427">
    <property type="entry name" value="Met_Sox_Rdtase_MsrB"/>
</dbReference>
<dbReference type="EC" id="1.8.4.12" evidence="3"/>
<evidence type="ECO:0000256" key="3">
    <source>
        <dbReference type="HAMAP-Rule" id="MF_01400"/>
    </source>
</evidence>
<dbReference type="Pfam" id="PF01641">
    <property type="entry name" value="SelR"/>
    <property type="match status" value="1"/>
</dbReference>
<organism evidence="5 6">
    <name type="scientific">Acidicapsa dinghuensis</name>
    <dbReference type="NCBI Taxonomy" id="2218256"/>
    <lineage>
        <taxon>Bacteria</taxon>
        <taxon>Pseudomonadati</taxon>
        <taxon>Acidobacteriota</taxon>
        <taxon>Terriglobia</taxon>
        <taxon>Terriglobales</taxon>
        <taxon>Acidobacteriaceae</taxon>
        <taxon>Acidicapsa</taxon>
    </lineage>
</organism>
<dbReference type="GO" id="GO:0033743">
    <property type="term" value="F:peptide-methionine (R)-S-oxide reductase activity"/>
    <property type="evidence" value="ECO:0007669"/>
    <property type="project" value="UniProtKB-EC"/>
</dbReference>
<feature type="binding site" evidence="3">
    <location>
        <position position="115"/>
    </location>
    <ligand>
        <name>Zn(2+)</name>
        <dbReference type="ChEBI" id="CHEBI:29105"/>
    </ligand>
</feature>
<protein>
    <recommendedName>
        <fullName evidence="3">Peptide methionine sulfoxide reductase MsrB</fullName>
        <ecNumber evidence="3">1.8.4.12</ecNumber>
    </recommendedName>
    <alternativeName>
        <fullName evidence="3">Peptide-methionine (R)-S-oxide reductase</fullName>
    </alternativeName>
</protein>
<keyword evidence="3" id="KW-0479">Metal-binding</keyword>
<feature type="active site" description="Nucleophile" evidence="3">
    <location>
        <position position="184"/>
    </location>
</feature>
<comment type="caution">
    <text evidence="5">The sequence shown here is derived from an EMBL/GenBank/DDBJ whole genome shotgun (WGS) entry which is preliminary data.</text>
</comment>
<gene>
    <name evidence="3 5" type="primary">msrB</name>
    <name evidence="5" type="ORF">ACFPT7_14620</name>
</gene>
<feature type="domain" description="MsrB" evidence="4">
    <location>
        <begin position="73"/>
        <end position="195"/>
    </location>
</feature>
<accession>A0ABW1EI97</accession>
<sequence length="196" mass="21687">MIDASDKMTRLMTRRGFVIAGGAAAAMIAFRLRYEVESVAAKNSAPKDVKIVKFSDGGQRQDVATLPLVVKTEAEWRQQLSPIAFEVTRHAGTERAYSGEYWNLHDKGLYRCICCDTALFSSDTKFESGTGWPSFWQPIAKENVHEGGDLSLGMMRTAVSCRLCEAHLGHVFDDGPKPTGLRYCMNSVALRFVKSA</sequence>
<keyword evidence="3" id="KW-0862">Zinc</keyword>
<dbReference type="PANTHER" id="PTHR10173">
    <property type="entry name" value="METHIONINE SULFOXIDE REDUCTASE"/>
    <property type="match status" value="1"/>
</dbReference>
<dbReference type="EMBL" id="JBHSPH010000005">
    <property type="protein sequence ID" value="MFC5863537.1"/>
    <property type="molecule type" value="Genomic_DNA"/>
</dbReference>